<feature type="region of interest" description="Disordered" evidence="1">
    <location>
        <begin position="1"/>
        <end position="32"/>
    </location>
</feature>
<organism evidence="2 3">
    <name type="scientific">Piloderma croceum (strain F 1598)</name>
    <dbReference type="NCBI Taxonomy" id="765440"/>
    <lineage>
        <taxon>Eukaryota</taxon>
        <taxon>Fungi</taxon>
        <taxon>Dikarya</taxon>
        <taxon>Basidiomycota</taxon>
        <taxon>Agaricomycotina</taxon>
        <taxon>Agaricomycetes</taxon>
        <taxon>Agaricomycetidae</taxon>
        <taxon>Atheliales</taxon>
        <taxon>Atheliaceae</taxon>
        <taxon>Piloderma</taxon>
    </lineage>
</organism>
<dbReference type="InParanoid" id="A0A0C3FTU5"/>
<feature type="compositionally biased region" description="Basic and acidic residues" evidence="1">
    <location>
        <begin position="67"/>
        <end position="82"/>
    </location>
</feature>
<accession>A0A0C3FTU5</accession>
<protein>
    <recommendedName>
        <fullName evidence="4">EKC/KEOPS complex subunit GON7</fullName>
    </recommendedName>
</protein>
<dbReference type="Proteomes" id="UP000054166">
    <property type="component" value="Unassembled WGS sequence"/>
</dbReference>
<evidence type="ECO:0000313" key="2">
    <source>
        <dbReference type="EMBL" id="KIM82281.1"/>
    </source>
</evidence>
<keyword evidence="3" id="KW-1185">Reference proteome</keyword>
<evidence type="ECO:0000256" key="1">
    <source>
        <dbReference type="SAM" id="MobiDB-lite"/>
    </source>
</evidence>
<dbReference type="OrthoDB" id="2553859at2759"/>
<name>A0A0C3FTU5_PILCF</name>
<dbReference type="EMBL" id="KN832995">
    <property type="protein sequence ID" value="KIM82281.1"/>
    <property type="molecule type" value="Genomic_DNA"/>
</dbReference>
<feature type="compositionally biased region" description="Acidic residues" evidence="1">
    <location>
        <begin position="83"/>
        <end position="93"/>
    </location>
</feature>
<reference evidence="3" key="2">
    <citation type="submission" date="2015-01" db="EMBL/GenBank/DDBJ databases">
        <title>Evolutionary Origins and Diversification of the Mycorrhizal Mutualists.</title>
        <authorList>
            <consortium name="DOE Joint Genome Institute"/>
            <consortium name="Mycorrhizal Genomics Consortium"/>
            <person name="Kohler A."/>
            <person name="Kuo A."/>
            <person name="Nagy L.G."/>
            <person name="Floudas D."/>
            <person name="Copeland A."/>
            <person name="Barry K.W."/>
            <person name="Cichocki N."/>
            <person name="Veneault-Fourrey C."/>
            <person name="LaButti K."/>
            <person name="Lindquist E.A."/>
            <person name="Lipzen A."/>
            <person name="Lundell T."/>
            <person name="Morin E."/>
            <person name="Murat C."/>
            <person name="Riley R."/>
            <person name="Ohm R."/>
            <person name="Sun H."/>
            <person name="Tunlid A."/>
            <person name="Henrissat B."/>
            <person name="Grigoriev I.V."/>
            <person name="Hibbett D.S."/>
            <person name="Martin F."/>
        </authorList>
    </citation>
    <scope>NUCLEOTIDE SEQUENCE [LARGE SCALE GENOMIC DNA]</scope>
    <source>
        <strain evidence="3">F 1598</strain>
    </source>
</reference>
<sequence length="93" mass="10454">MSRSITISYDLRPPPNTPVPNLTPTKSQEFSVKNVAEGQKSYYESLRRSIGEVKTVLGEELTAWRDAVGKGEHSKESKKVREDGDDEAEEDEE</sequence>
<dbReference type="HOGENOM" id="CLU_148177_1_0_1"/>
<feature type="region of interest" description="Disordered" evidence="1">
    <location>
        <begin position="66"/>
        <end position="93"/>
    </location>
</feature>
<evidence type="ECO:0008006" key="4">
    <source>
        <dbReference type="Google" id="ProtNLM"/>
    </source>
</evidence>
<evidence type="ECO:0000313" key="3">
    <source>
        <dbReference type="Proteomes" id="UP000054166"/>
    </source>
</evidence>
<gene>
    <name evidence="2" type="ORF">PILCRDRAFT_474870</name>
</gene>
<reference evidence="2 3" key="1">
    <citation type="submission" date="2014-04" db="EMBL/GenBank/DDBJ databases">
        <authorList>
            <consortium name="DOE Joint Genome Institute"/>
            <person name="Kuo A."/>
            <person name="Tarkka M."/>
            <person name="Buscot F."/>
            <person name="Kohler A."/>
            <person name="Nagy L.G."/>
            <person name="Floudas D."/>
            <person name="Copeland A."/>
            <person name="Barry K.W."/>
            <person name="Cichocki N."/>
            <person name="Veneault-Fourrey C."/>
            <person name="LaButti K."/>
            <person name="Lindquist E.A."/>
            <person name="Lipzen A."/>
            <person name="Lundell T."/>
            <person name="Morin E."/>
            <person name="Murat C."/>
            <person name="Sun H."/>
            <person name="Tunlid A."/>
            <person name="Henrissat B."/>
            <person name="Grigoriev I.V."/>
            <person name="Hibbett D.S."/>
            <person name="Martin F."/>
            <person name="Nordberg H.P."/>
            <person name="Cantor M.N."/>
            <person name="Hua S.X."/>
        </authorList>
    </citation>
    <scope>NUCLEOTIDE SEQUENCE [LARGE SCALE GENOMIC DNA]</scope>
    <source>
        <strain evidence="2 3">F 1598</strain>
    </source>
</reference>
<dbReference type="AlphaFoldDB" id="A0A0C3FTU5"/>
<proteinExistence type="predicted"/>